<gene>
    <name evidence="2" type="ORF">AZF04_07705</name>
</gene>
<feature type="transmembrane region" description="Helical" evidence="1">
    <location>
        <begin position="70"/>
        <end position="88"/>
    </location>
</feature>
<keyword evidence="1" id="KW-0812">Transmembrane</keyword>
<feature type="transmembrane region" description="Helical" evidence="1">
    <location>
        <begin position="100"/>
        <end position="123"/>
    </location>
</feature>
<feature type="transmembrane region" description="Helical" evidence="1">
    <location>
        <begin position="38"/>
        <end position="58"/>
    </location>
</feature>
<dbReference type="EMBL" id="LTAO01000023">
    <property type="protein sequence ID" value="KYG29400.1"/>
    <property type="molecule type" value="Genomic_DNA"/>
</dbReference>
<keyword evidence="1" id="KW-1133">Transmembrane helix</keyword>
<name>A0A162DEP6_9BACI</name>
<comment type="caution">
    <text evidence="2">The sequence shown here is derived from an EMBL/GenBank/DDBJ whole genome shotgun (WGS) entry which is preliminary data.</text>
</comment>
<dbReference type="RefSeq" id="WP_061949202.1">
    <property type="nucleotide sequence ID" value="NZ_LTAO01000023.1"/>
</dbReference>
<protein>
    <submittedName>
        <fullName evidence="2">Uncharacterized protein</fullName>
    </submittedName>
</protein>
<accession>A0A162DEP6</accession>
<keyword evidence="3" id="KW-1185">Reference proteome</keyword>
<evidence type="ECO:0000313" key="2">
    <source>
        <dbReference type="EMBL" id="KYG29400.1"/>
    </source>
</evidence>
<proteinExistence type="predicted"/>
<reference evidence="2" key="1">
    <citation type="submission" date="2016-02" db="EMBL/GenBank/DDBJ databases">
        <title>Genome sequence of Bacillus trypoxylicola KCTC 13244(T).</title>
        <authorList>
            <person name="Jeong H."/>
            <person name="Park S.-H."/>
            <person name="Choi S.-K."/>
        </authorList>
    </citation>
    <scope>NUCLEOTIDE SEQUENCE [LARGE SCALE GENOMIC DNA]</scope>
    <source>
        <strain evidence="2">KCTC 13244</strain>
    </source>
</reference>
<organism evidence="2 3">
    <name type="scientific">Alkalihalobacillus trypoxylicola</name>
    <dbReference type="NCBI Taxonomy" id="519424"/>
    <lineage>
        <taxon>Bacteria</taxon>
        <taxon>Bacillati</taxon>
        <taxon>Bacillota</taxon>
        <taxon>Bacilli</taxon>
        <taxon>Bacillales</taxon>
        <taxon>Bacillaceae</taxon>
        <taxon>Alkalihalobacillus</taxon>
    </lineage>
</organism>
<dbReference type="Proteomes" id="UP000075806">
    <property type="component" value="Unassembled WGS sequence"/>
</dbReference>
<evidence type="ECO:0000256" key="1">
    <source>
        <dbReference type="SAM" id="Phobius"/>
    </source>
</evidence>
<dbReference type="OrthoDB" id="2452746at2"/>
<sequence>MNHAKILLVLSAIFGLIGVFLGAHMAGAGSYAIRPVHAHILVVGWLTLFSWSIYYKVYQPKRKRLSDWQTITAVIGSIGLTLGMWLYMVQPFPLPQTFTLIFYIVGGMALVLSYFIFLIMVLIEDTKKESKEASMKRASTNK</sequence>
<dbReference type="AlphaFoldDB" id="A0A162DEP6"/>
<keyword evidence="1" id="KW-0472">Membrane</keyword>
<evidence type="ECO:0000313" key="3">
    <source>
        <dbReference type="Proteomes" id="UP000075806"/>
    </source>
</evidence>
<dbReference type="STRING" id="519424.AZF04_07705"/>